<protein>
    <submittedName>
        <fullName evidence="1">Uncharacterized protein</fullName>
    </submittedName>
</protein>
<organism evidence="1">
    <name type="scientific">uncultured Caudovirales phage</name>
    <dbReference type="NCBI Taxonomy" id="2100421"/>
    <lineage>
        <taxon>Viruses</taxon>
        <taxon>Duplodnaviria</taxon>
        <taxon>Heunggongvirae</taxon>
        <taxon>Uroviricota</taxon>
        <taxon>Caudoviricetes</taxon>
        <taxon>Peduoviridae</taxon>
        <taxon>Maltschvirus</taxon>
        <taxon>Maltschvirus maltsch</taxon>
    </lineage>
</organism>
<sequence>MTQDFTDDMRAKLIAYLETHDLPSGLGDEESACTLAAIRLAYDGKLNDKVIDCMSPVLGNAAMRLQDAMPDGMRNSARYKNLIPNMPGTGREREAERLAILMDWIWTVVLPQLQPIADKGGYGVEWRHMCEVKTADAAGAAGAAARAARAAADADAADAAGAAADDAYVAARAARAAADADADAAGAAAYDAARAARAAADADADAAGAAAYDAYVAARAARAAADADAAYAAAAYAAAYAAAARAAYAAAAAFWEAVDPIGVLERMTYLEMNNAK</sequence>
<reference evidence="1" key="1">
    <citation type="submission" date="2020-04" db="EMBL/GenBank/DDBJ databases">
        <authorList>
            <person name="Chiriac C."/>
            <person name="Salcher M."/>
            <person name="Ghai R."/>
            <person name="Kavagutti S V."/>
        </authorList>
    </citation>
    <scope>NUCLEOTIDE SEQUENCE</scope>
</reference>
<gene>
    <name evidence="1" type="ORF">UFOVP589_43</name>
</gene>
<accession>A0A6J5MX58</accession>
<dbReference type="EMBL" id="LR796567">
    <property type="protein sequence ID" value="CAB4151895.1"/>
    <property type="molecule type" value="Genomic_DNA"/>
</dbReference>
<proteinExistence type="predicted"/>
<evidence type="ECO:0000313" key="1">
    <source>
        <dbReference type="EMBL" id="CAB4151895.1"/>
    </source>
</evidence>
<name>A0A6J5MX58_9CAUD</name>